<organism evidence="1 2">
    <name type="scientific">Streptacidiphilus alkalitolerans</name>
    <dbReference type="NCBI Taxonomy" id="3342712"/>
    <lineage>
        <taxon>Bacteria</taxon>
        <taxon>Bacillati</taxon>
        <taxon>Actinomycetota</taxon>
        <taxon>Actinomycetes</taxon>
        <taxon>Kitasatosporales</taxon>
        <taxon>Streptomycetaceae</taxon>
        <taxon>Streptacidiphilus</taxon>
    </lineage>
</organism>
<gene>
    <name evidence="1" type="ORF">ACEZDG_14520</name>
</gene>
<evidence type="ECO:0000313" key="1">
    <source>
        <dbReference type="EMBL" id="MFC1410480.1"/>
    </source>
</evidence>
<comment type="caution">
    <text evidence="1">The sequence shown here is derived from an EMBL/GenBank/DDBJ whole genome shotgun (WGS) entry which is preliminary data.</text>
</comment>
<name>A0ABV6V9U0_9ACTN</name>
<dbReference type="EMBL" id="JBHEZX010000005">
    <property type="protein sequence ID" value="MFC1410480.1"/>
    <property type="molecule type" value="Genomic_DNA"/>
</dbReference>
<sequence length="109" mass="11517">MSRDPSYVLGRLFGRIPRPTSARERLIEEMTAAEGGFIWTREEATELVDAALVDAILAATLNAGLTCDAGAAIGLLNPIGPCILRAGHDGPVHVAANGAKWWPTIPAQN</sequence>
<dbReference type="RefSeq" id="WP_380508194.1">
    <property type="nucleotide sequence ID" value="NZ_JBHEZX010000005.1"/>
</dbReference>
<evidence type="ECO:0000313" key="2">
    <source>
        <dbReference type="Proteomes" id="UP001592582"/>
    </source>
</evidence>
<accession>A0ABV6V9U0</accession>
<protein>
    <submittedName>
        <fullName evidence="1">Uncharacterized protein</fullName>
    </submittedName>
</protein>
<dbReference type="Proteomes" id="UP001592582">
    <property type="component" value="Unassembled WGS sequence"/>
</dbReference>
<proteinExistence type="predicted"/>
<keyword evidence="2" id="KW-1185">Reference proteome</keyword>
<reference evidence="1 2" key="1">
    <citation type="submission" date="2024-09" db="EMBL/GenBank/DDBJ databases">
        <authorList>
            <person name="Lee S.D."/>
        </authorList>
    </citation>
    <scope>NUCLEOTIDE SEQUENCE [LARGE SCALE GENOMIC DNA]</scope>
    <source>
        <strain evidence="1 2">N1-1</strain>
    </source>
</reference>